<evidence type="ECO:0000313" key="3">
    <source>
        <dbReference type="Proteomes" id="UP000031036"/>
    </source>
</evidence>
<protein>
    <submittedName>
        <fullName evidence="2">Uncharacterized protein</fullName>
    </submittedName>
</protein>
<dbReference type="AlphaFoldDB" id="A0A0B2VLL5"/>
<proteinExistence type="predicted"/>
<sequence>MYNVRMLIDQNRHTTKTRNTVTEWRHDPIKATYRGRSIQLVEFPRITTLAWPPDKKRGEQIEIRERSVCSLVTVISAWLSWYANVASYFHRSSSVFTWQLSHRLESTRPGWEEGKQNEIHQEFTAPCTLLLQPPAPHSHRSVLSDHTPHSARKNIKSEPMEIIQ</sequence>
<name>A0A0B2VLL5_TOXCA</name>
<reference evidence="2 3" key="1">
    <citation type="submission" date="2014-11" db="EMBL/GenBank/DDBJ databases">
        <title>Genetic blueprint of the zoonotic pathogen Toxocara canis.</title>
        <authorList>
            <person name="Zhu X.-Q."/>
            <person name="Korhonen P.K."/>
            <person name="Cai H."/>
            <person name="Young N.D."/>
            <person name="Nejsum P."/>
            <person name="von Samson-Himmelstjerna G."/>
            <person name="Boag P.R."/>
            <person name="Tan P."/>
            <person name="Li Q."/>
            <person name="Min J."/>
            <person name="Yang Y."/>
            <person name="Wang X."/>
            <person name="Fang X."/>
            <person name="Hall R.S."/>
            <person name="Hofmann A."/>
            <person name="Sternberg P.W."/>
            <person name="Jex A.R."/>
            <person name="Gasser R.B."/>
        </authorList>
    </citation>
    <scope>NUCLEOTIDE SEQUENCE [LARGE SCALE GENOMIC DNA]</scope>
    <source>
        <strain evidence="2">PN_DK_2014</strain>
    </source>
</reference>
<comment type="caution">
    <text evidence="2">The sequence shown here is derived from an EMBL/GenBank/DDBJ whole genome shotgun (WGS) entry which is preliminary data.</text>
</comment>
<evidence type="ECO:0000256" key="1">
    <source>
        <dbReference type="SAM" id="MobiDB-lite"/>
    </source>
</evidence>
<feature type="region of interest" description="Disordered" evidence="1">
    <location>
        <begin position="135"/>
        <end position="164"/>
    </location>
</feature>
<feature type="compositionally biased region" description="Basic and acidic residues" evidence="1">
    <location>
        <begin position="155"/>
        <end position="164"/>
    </location>
</feature>
<organism evidence="2 3">
    <name type="scientific">Toxocara canis</name>
    <name type="common">Canine roundworm</name>
    <dbReference type="NCBI Taxonomy" id="6265"/>
    <lineage>
        <taxon>Eukaryota</taxon>
        <taxon>Metazoa</taxon>
        <taxon>Ecdysozoa</taxon>
        <taxon>Nematoda</taxon>
        <taxon>Chromadorea</taxon>
        <taxon>Rhabditida</taxon>
        <taxon>Spirurina</taxon>
        <taxon>Ascaridomorpha</taxon>
        <taxon>Ascaridoidea</taxon>
        <taxon>Toxocaridae</taxon>
        <taxon>Toxocara</taxon>
    </lineage>
</organism>
<dbReference type="Proteomes" id="UP000031036">
    <property type="component" value="Unassembled WGS sequence"/>
</dbReference>
<accession>A0A0B2VLL5</accession>
<dbReference type="EMBL" id="JPKZ01001383">
    <property type="protein sequence ID" value="KHN82317.1"/>
    <property type="molecule type" value="Genomic_DNA"/>
</dbReference>
<evidence type="ECO:0000313" key="2">
    <source>
        <dbReference type="EMBL" id="KHN82317.1"/>
    </source>
</evidence>
<keyword evidence="3" id="KW-1185">Reference proteome</keyword>
<gene>
    <name evidence="2" type="ORF">Tcan_04114</name>
</gene>